<reference evidence="5" key="1">
    <citation type="submission" date="2006-03" db="EMBL/GenBank/DDBJ databases">
        <authorList>
            <person name="Bowman J."/>
            <person name="Ferriera S."/>
            <person name="Johnson J."/>
            <person name="Kravitz S."/>
            <person name="Halpern A."/>
            <person name="Remington K."/>
            <person name="Beeson K."/>
            <person name="Tran B."/>
            <person name="Rogers Y.-H."/>
            <person name="Friedman R."/>
            <person name="Venter J.C."/>
        </authorList>
    </citation>
    <scope>NUCLEOTIDE SEQUENCE [LARGE SCALE GENOMIC DNA]</scope>
    <source>
        <strain evidence="5">ATCC 700755</strain>
    </source>
</reference>
<dbReference type="GO" id="GO:0005829">
    <property type="term" value="C:cytosol"/>
    <property type="evidence" value="ECO:0007669"/>
    <property type="project" value="TreeGrafter"/>
</dbReference>
<organism evidence="5 6">
    <name type="scientific">Psychroflexus torquis (strain ATCC 700755 / CIP 106069 / ACAM 623)</name>
    <dbReference type="NCBI Taxonomy" id="313595"/>
    <lineage>
        <taxon>Bacteria</taxon>
        <taxon>Pseudomonadati</taxon>
        <taxon>Bacteroidota</taxon>
        <taxon>Flavobacteriia</taxon>
        <taxon>Flavobacteriales</taxon>
        <taxon>Flavobacteriaceae</taxon>
        <taxon>Psychroflexus</taxon>
    </lineage>
</organism>
<feature type="site" description="Could be important to modulate the pK values of the two catalytic cysteine residues" evidence="3">
    <location>
        <position position="139"/>
    </location>
</feature>
<comment type="catalytic activity">
    <reaction evidence="3">
        <text>(2S,6S)-2,6-diaminopimelate = meso-2,6-diaminopimelate</text>
        <dbReference type="Rhea" id="RHEA:15393"/>
        <dbReference type="ChEBI" id="CHEBI:57609"/>
        <dbReference type="ChEBI" id="CHEBI:57791"/>
        <dbReference type="EC" id="5.1.1.7"/>
    </reaction>
</comment>
<dbReference type="eggNOG" id="COG0253">
    <property type="taxonomic scope" value="Bacteria"/>
</dbReference>
<dbReference type="STRING" id="313595.P700755_000344"/>
<feature type="active site" description="Proton acceptor" evidence="3">
    <location>
        <position position="199"/>
    </location>
</feature>
<dbReference type="RefSeq" id="WP_015022993.1">
    <property type="nucleotide sequence ID" value="NC_018721.1"/>
</dbReference>
<comment type="subunit">
    <text evidence="3">Homodimer.</text>
</comment>
<dbReference type="KEGG" id="ptq:P700755_000344"/>
<comment type="subcellular location">
    <subcellularLocation>
        <location evidence="3">Cytoplasm</location>
    </subcellularLocation>
</comment>
<dbReference type="HOGENOM" id="CLU_053306_3_2_10"/>
<dbReference type="PANTHER" id="PTHR31689">
    <property type="entry name" value="DIAMINOPIMELATE EPIMERASE, CHLOROPLASTIC"/>
    <property type="match status" value="1"/>
</dbReference>
<reference evidence="5" key="2">
    <citation type="submission" date="2012-09" db="EMBL/GenBank/DDBJ databases">
        <title>The complete sequence of Psychroflexus torquis an extreme psychrophile from sea-ice that is stimulated by light.</title>
        <authorList>
            <person name="Feng S."/>
            <person name="Powell S.M."/>
            <person name="Bowman J.P."/>
        </authorList>
    </citation>
    <scope>NUCLEOTIDE SEQUENCE [LARGE SCALE GENOMIC DNA]</scope>
    <source>
        <strain evidence="5">ATCC 700755</strain>
    </source>
</reference>
<proteinExistence type="inferred from homology"/>
<gene>
    <name evidence="3" type="primary">dapF</name>
    <name evidence="5" type="ordered locus">P700755_000344</name>
</gene>
<comment type="pathway">
    <text evidence="3">Amino-acid biosynthesis; L-lysine biosynthesis via DAP pathway; DL-2,6-diaminopimelate from LL-2,6-diaminopimelate: step 1/1.</text>
</comment>
<evidence type="ECO:0000313" key="6">
    <source>
        <dbReference type="Proteomes" id="UP000008514"/>
    </source>
</evidence>
<feature type="binding site" evidence="3">
    <location>
        <position position="13"/>
    </location>
    <ligand>
        <name>substrate</name>
    </ligand>
</feature>
<dbReference type="GO" id="GO:0009089">
    <property type="term" value="P:lysine biosynthetic process via diaminopimelate"/>
    <property type="evidence" value="ECO:0007669"/>
    <property type="project" value="UniProtKB-UniRule"/>
</dbReference>
<dbReference type="HAMAP" id="MF_00197">
    <property type="entry name" value="DAP_epimerase"/>
    <property type="match status" value="1"/>
</dbReference>
<dbReference type="NCBIfam" id="TIGR00652">
    <property type="entry name" value="DapF"/>
    <property type="match status" value="1"/>
</dbReference>
<keyword evidence="3" id="KW-0028">Amino-acid biosynthesis</keyword>
<dbReference type="EMBL" id="CP003879">
    <property type="protein sequence ID" value="AFU67375.1"/>
    <property type="molecule type" value="Genomic_DNA"/>
</dbReference>
<name>K4IPC3_PSYTT</name>
<dbReference type="EC" id="5.1.1.7" evidence="3 4"/>
<protein>
    <recommendedName>
        <fullName evidence="3 4">Diaminopimelate epimerase</fullName>
        <shortName evidence="3">DAP epimerase</shortName>
        <ecNumber evidence="3 4">5.1.1.7</ecNumber>
    </recommendedName>
    <alternativeName>
        <fullName evidence="3">PLP-independent amino acid racemase</fullName>
    </alternativeName>
</protein>
<evidence type="ECO:0000313" key="5">
    <source>
        <dbReference type="EMBL" id="AFU67375.1"/>
    </source>
</evidence>
<evidence type="ECO:0000256" key="2">
    <source>
        <dbReference type="ARBA" id="ARBA00023235"/>
    </source>
</evidence>
<dbReference type="SUPFAM" id="SSF54506">
    <property type="entry name" value="Diaminopimelate epimerase-like"/>
    <property type="match status" value="2"/>
</dbReference>
<dbReference type="Pfam" id="PF01678">
    <property type="entry name" value="DAP_epimerase"/>
    <property type="match status" value="2"/>
</dbReference>
<dbReference type="Proteomes" id="UP000008514">
    <property type="component" value="Chromosome"/>
</dbReference>
<dbReference type="Gene3D" id="3.10.310.10">
    <property type="entry name" value="Diaminopimelate Epimerase, Chain A, domain 1"/>
    <property type="match status" value="2"/>
</dbReference>
<dbReference type="AlphaFoldDB" id="K4IPC3"/>
<feature type="site" description="Could be important to modulate the pK values of the two catalytic cysteine residues" evidence="3">
    <location>
        <position position="189"/>
    </location>
</feature>
<feature type="binding site" evidence="3">
    <location>
        <position position="66"/>
    </location>
    <ligand>
        <name>substrate</name>
    </ligand>
</feature>
<feature type="binding site" evidence="3">
    <location>
        <begin position="200"/>
        <end position="201"/>
    </location>
    <ligand>
        <name>substrate</name>
    </ligand>
</feature>
<dbReference type="UniPathway" id="UPA00034">
    <property type="reaction ID" value="UER00025"/>
</dbReference>
<comment type="caution">
    <text evidence="3">Lacks conserved residue(s) required for the propagation of feature annotation.</text>
</comment>
<feature type="binding site" evidence="3">
    <location>
        <begin position="76"/>
        <end position="77"/>
    </location>
    <ligand>
        <name>substrate</name>
    </ligand>
</feature>
<feature type="binding site" evidence="3">
    <location>
        <begin position="189"/>
        <end position="190"/>
    </location>
    <ligand>
        <name>substrate</name>
    </ligand>
</feature>
<evidence type="ECO:0000256" key="3">
    <source>
        <dbReference type="HAMAP-Rule" id="MF_00197"/>
    </source>
</evidence>
<keyword evidence="6" id="KW-1185">Reference proteome</keyword>
<dbReference type="InterPro" id="IPR001653">
    <property type="entry name" value="DAP_epimerase_DapF"/>
</dbReference>
<evidence type="ECO:0000256" key="4">
    <source>
        <dbReference type="NCBIfam" id="TIGR00652"/>
    </source>
</evidence>
<keyword evidence="3" id="KW-0457">Lysine biosynthesis</keyword>
<sequence>MDLHFFKYQGTGNDFVLIDNRIPIFKNDAKFIQGLCDRRFGVGADGLILLENPSDSISDFKMIYFNADGKESSMCGNGGRCIVAFAKQLGIIDSETTFEAVDGLHSAIIKGETVSLKMIDVPTVNLSREASFMNTGSPHHVAFVDDVKDFDVFAQGRRIRNLPNYEAIGGTNVNFIQVIDGDVHVRTYERGVEDETYSCGTGVTAAAITSKMANKVEDLPVKVLTKGGSLEVDFEIEGLNAAKNIWLKGPATFVFEGNYNDKT</sequence>
<dbReference type="OrthoDB" id="9805408at2"/>
<keyword evidence="2 3" id="KW-0413">Isomerase</keyword>
<feature type="binding site" evidence="3">
    <location>
        <position position="172"/>
    </location>
    <ligand>
        <name>substrate</name>
    </ligand>
</feature>
<comment type="similarity">
    <text evidence="1 3">Belongs to the diaminopimelate epimerase family.</text>
</comment>
<evidence type="ECO:0000256" key="1">
    <source>
        <dbReference type="ARBA" id="ARBA00010219"/>
    </source>
</evidence>
<comment type="function">
    <text evidence="3">Catalyzes the stereoinversion of LL-2,6-diaminopimelate (L,L-DAP) to meso-diaminopimelate (meso-DAP), a precursor of L-lysine and an essential component of the bacterial peptidoglycan.</text>
</comment>
<accession>K4IPC3</accession>
<dbReference type="GO" id="GO:0008837">
    <property type="term" value="F:diaminopimelate epimerase activity"/>
    <property type="evidence" value="ECO:0007669"/>
    <property type="project" value="UniProtKB-UniRule"/>
</dbReference>
<dbReference type="PANTHER" id="PTHR31689:SF0">
    <property type="entry name" value="DIAMINOPIMELATE EPIMERASE"/>
    <property type="match status" value="1"/>
</dbReference>
<feature type="active site" description="Proton donor" evidence="3">
    <location>
        <position position="75"/>
    </location>
</feature>
<keyword evidence="3" id="KW-0963">Cytoplasm</keyword>